<dbReference type="InterPro" id="IPR029039">
    <property type="entry name" value="Flavoprotein-like_sf"/>
</dbReference>
<dbReference type="InterPro" id="IPR046980">
    <property type="entry name" value="KefG/KefF"/>
</dbReference>
<gene>
    <name evidence="3" type="primary">ywrO</name>
    <name evidence="3" type="ORF">SAMEA4412677_01221</name>
</gene>
<dbReference type="GO" id="GO:0003955">
    <property type="term" value="F:NAD(P)H dehydrogenase (quinone) activity"/>
    <property type="evidence" value="ECO:0007669"/>
    <property type="project" value="TreeGrafter"/>
</dbReference>
<dbReference type="GO" id="GO:0009055">
    <property type="term" value="F:electron transfer activity"/>
    <property type="evidence" value="ECO:0007669"/>
    <property type="project" value="TreeGrafter"/>
</dbReference>
<dbReference type="InterPro" id="IPR003680">
    <property type="entry name" value="Flavodoxin_fold"/>
</dbReference>
<keyword evidence="4" id="KW-1185">Reference proteome</keyword>
<dbReference type="SUPFAM" id="SSF52218">
    <property type="entry name" value="Flavoproteins"/>
    <property type="match status" value="1"/>
</dbReference>
<dbReference type="Pfam" id="PF02525">
    <property type="entry name" value="Flavodoxin_2"/>
    <property type="match status" value="1"/>
</dbReference>
<dbReference type="Gene3D" id="3.40.50.360">
    <property type="match status" value="1"/>
</dbReference>
<dbReference type="EMBL" id="LT906465">
    <property type="protein sequence ID" value="SNV43227.1"/>
    <property type="molecule type" value="Genomic_DNA"/>
</dbReference>
<dbReference type="Proteomes" id="UP000215196">
    <property type="component" value="Chromosome 1"/>
</dbReference>
<evidence type="ECO:0000313" key="4">
    <source>
        <dbReference type="Proteomes" id="UP000215196"/>
    </source>
</evidence>
<proteinExistence type="predicted"/>
<name>A0A239X967_9FLAO</name>
<sequence length="189" mass="22931">MADFFVEFTIFEKSETLKKTLVLFAHPFLEYSYSNRELINFYERHQHYDFRDLYEEYPDFHIAAFRERKRLLNYERIIFHFPLIWFGMPPLLRLWIDEVFDGNWVSEGEENPIEGKEVYMLVTTRSKERSFGREGKHHFTIEELISGLIVTLKCFKADVKKPFIVYEAEKLTKKDIILYKQKFTEFLGK</sequence>
<dbReference type="GO" id="GO:0010181">
    <property type="term" value="F:FMN binding"/>
    <property type="evidence" value="ECO:0007669"/>
    <property type="project" value="TreeGrafter"/>
</dbReference>
<accession>A0A239X967</accession>
<dbReference type="PANTHER" id="PTHR47307">
    <property type="entry name" value="GLUTATHIONE-REGULATED POTASSIUM-EFFLUX SYSTEM ANCILLARY PROTEIN KEFG"/>
    <property type="match status" value="1"/>
</dbReference>
<reference evidence="3 4" key="1">
    <citation type="submission" date="2017-06" db="EMBL/GenBank/DDBJ databases">
        <authorList>
            <consortium name="Pathogen Informatics"/>
        </authorList>
    </citation>
    <scope>NUCLEOTIDE SEQUENCE [LARGE SCALE GENOMIC DNA]</scope>
    <source>
        <strain evidence="3 4">NCTC13490</strain>
    </source>
</reference>
<organism evidence="3 4">
    <name type="scientific">Chryseobacterium taklimakanense</name>
    <dbReference type="NCBI Taxonomy" id="536441"/>
    <lineage>
        <taxon>Bacteria</taxon>
        <taxon>Pseudomonadati</taxon>
        <taxon>Bacteroidota</taxon>
        <taxon>Flavobacteriia</taxon>
        <taxon>Flavobacteriales</taxon>
        <taxon>Weeksellaceae</taxon>
        <taxon>Chryseobacterium group</taxon>
        <taxon>Chryseobacterium</taxon>
    </lineage>
</organism>
<evidence type="ECO:0000259" key="2">
    <source>
        <dbReference type="Pfam" id="PF02525"/>
    </source>
</evidence>
<dbReference type="KEGG" id="ctak:4412677_01221"/>
<dbReference type="AlphaFoldDB" id="A0A239X967"/>
<evidence type="ECO:0000313" key="3">
    <source>
        <dbReference type="EMBL" id="SNV43227.1"/>
    </source>
</evidence>
<keyword evidence="1 3" id="KW-0560">Oxidoreductase</keyword>
<dbReference type="EC" id="1.6.99.-" evidence="3"/>
<protein>
    <submittedName>
        <fullName evidence="3">General stress protein 14</fullName>
        <ecNumber evidence="3">1.6.99.-</ecNumber>
    </submittedName>
</protein>
<feature type="domain" description="Flavodoxin-like fold" evidence="2">
    <location>
        <begin position="18"/>
        <end position="173"/>
    </location>
</feature>
<dbReference type="PANTHER" id="PTHR47307:SF1">
    <property type="entry name" value="GLUTATHIONE-REGULATED POTASSIUM-EFFLUX SYSTEM ANCILLARY PROTEIN KEFG"/>
    <property type="match status" value="1"/>
</dbReference>
<evidence type="ECO:0000256" key="1">
    <source>
        <dbReference type="ARBA" id="ARBA00023002"/>
    </source>
</evidence>